<dbReference type="GO" id="GO:0009888">
    <property type="term" value="P:tissue development"/>
    <property type="evidence" value="ECO:0007669"/>
    <property type="project" value="UniProtKB-ARBA"/>
</dbReference>
<dbReference type="InterPro" id="IPR001609">
    <property type="entry name" value="Myosin_head_motor_dom-like"/>
</dbReference>
<keyword evidence="4 9" id="KW-0067">ATP-binding</keyword>
<evidence type="ECO:0000256" key="2">
    <source>
        <dbReference type="ARBA" id="ARBA00022737"/>
    </source>
</evidence>
<dbReference type="Gene3D" id="1.10.10.820">
    <property type="match status" value="1"/>
</dbReference>
<dbReference type="GO" id="GO:0000146">
    <property type="term" value="F:microfilament motor activity"/>
    <property type="evidence" value="ECO:0007669"/>
    <property type="project" value="TreeGrafter"/>
</dbReference>
<evidence type="ECO:0000259" key="10">
    <source>
        <dbReference type="PROSITE" id="PS51456"/>
    </source>
</evidence>
<evidence type="ECO:0000313" key="12">
    <source>
        <dbReference type="Proteomes" id="UP000326759"/>
    </source>
</evidence>
<dbReference type="FunFam" id="1.20.58.530:FF:000002">
    <property type="entry name" value="Class V myosin"/>
    <property type="match status" value="1"/>
</dbReference>
<proteinExistence type="inferred from homology"/>
<keyword evidence="3 9" id="KW-0547">Nucleotide-binding</keyword>
<dbReference type="SUPFAM" id="SSF50084">
    <property type="entry name" value="Myosin S1 fragment, N-terminal domain"/>
    <property type="match status" value="1"/>
</dbReference>
<keyword evidence="12" id="KW-1185">Reference proteome</keyword>
<dbReference type="GO" id="GO:0051015">
    <property type="term" value="F:actin filament binding"/>
    <property type="evidence" value="ECO:0007669"/>
    <property type="project" value="TreeGrafter"/>
</dbReference>
<reference evidence="11 12" key="1">
    <citation type="journal article" date="2019" name="PLoS Biol.">
        <title>Sex chromosomes control vertical transmission of feminizing Wolbachia symbionts in an isopod.</title>
        <authorList>
            <person name="Becking T."/>
            <person name="Chebbi M.A."/>
            <person name="Giraud I."/>
            <person name="Moumen B."/>
            <person name="Laverre T."/>
            <person name="Caubet Y."/>
            <person name="Peccoud J."/>
            <person name="Gilbert C."/>
            <person name="Cordaux R."/>
        </authorList>
    </citation>
    <scope>NUCLEOTIDE SEQUENCE [LARGE SCALE GENOMIC DNA]</scope>
    <source>
        <strain evidence="11">ANa2</strain>
        <tissue evidence="11">Whole body excluding digestive tract and cuticle</tissue>
    </source>
</reference>
<dbReference type="Gene3D" id="3.40.850.10">
    <property type="entry name" value="Kinesin motor domain"/>
    <property type="match status" value="1"/>
</dbReference>
<protein>
    <submittedName>
        <fullName evidence="11">Unconventional myosin-Vb</fullName>
    </submittedName>
</protein>
<dbReference type="PANTHER" id="PTHR13140:SF706">
    <property type="entry name" value="DILUTE CLASS UNCONVENTIONAL MYOSIN, ISOFORM C"/>
    <property type="match status" value="1"/>
</dbReference>
<evidence type="ECO:0000256" key="8">
    <source>
        <dbReference type="ARBA" id="ARBA00023203"/>
    </source>
</evidence>
<dbReference type="CDD" id="cd01380">
    <property type="entry name" value="MYSc_Myo5"/>
    <property type="match status" value="1"/>
</dbReference>
<comment type="caution">
    <text evidence="9">Lacks conserved residue(s) required for the propagation of feature annotation.</text>
</comment>
<evidence type="ECO:0000256" key="9">
    <source>
        <dbReference type="PROSITE-ProRule" id="PRU00782"/>
    </source>
</evidence>
<keyword evidence="2" id="KW-0677">Repeat</keyword>
<dbReference type="EMBL" id="SEYY01001343">
    <property type="protein sequence ID" value="KAB7505344.1"/>
    <property type="molecule type" value="Genomic_DNA"/>
</dbReference>
<keyword evidence="6 9" id="KW-0518">Myosin</keyword>
<name>A0A5N5TF96_9CRUS</name>
<dbReference type="InterPro" id="IPR036961">
    <property type="entry name" value="Kinesin_motor_dom_sf"/>
</dbReference>
<keyword evidence="8 9" id="KW-0009">Actin-binding</keyword>
<evidence type="ECO:0000313" key="11">
    <source>
        <dbReference type="EMBL" id="KAB7505344.1"/>
    </source>
</evidence>
<dbReference type="GO" id="GO:0005737">
    <property type="term" value="C:cytoplasm"/>
    <property type="evidence" value="ECO:0007669"/>
    <property type="project" value="TreeGrafter"/>
</dbReference>
<dbReference type="PRINTS" id="PR00193">
    <property type="entry name" value="MYOSINHEAVY"/>
</dbReference>
<dbReference type="FunFam" id="1.10.10.820:FF:000001">
    <property type="entry name" value="Myosin heavy chain"/>
    <property type="match status" value="1"/>
</dbReference>
<feature type="domain" description="Myosin motor" evidence="10">
    <location>
        <begin position="66"/>
        <end position="626"/>
    </location>
</feature>
<comment type="similarity">
    <text evidence="1 9">Belongs to the TRAFAC class myosin-kinesin ATPase superfamily. Myosin family.</text>
</comment>
<dbReference type="GO" id="GO:0016459">
    <property type="term" value="C:myosin complex"/>
    <property type="evidence" value="ECO:0007669"/>
    <property type="project" value="UniProtKB-KW"/>
</dbReference>
<dbReference type="PANTHER" id="PTHR13140">
    <property type="entry name" value="MYOSIN"/>
    <property type="match status" value="1"/>
</dbReference>
<dbReference type="Gene3D" id="1.20.120.720">
    <property type="entry name" value="Myosin VI head, motor domain, U50 subdomain"/>
    <property type="match status" value="1"/>
</dbReference>
<feature type="binding site" evidence="9">
    <location>
        <begin position="160"/>
        <end position="167"/>
    </location>
    <ligand>
        <name>ATP</name>
        <dbReference type="ChEBI" id="CHEBI:30616"/>
    </ligand>
</feature>
<evidence type="ECO:0000256" key="7">
    <source>
        <dbReference type="ARBA" id="ARBA00023175"/>
    </source>
</evidence>
<dbReference type="InterPro" id="IPR036103">
    <property type="entry name" value="MYSc_Myo5"/>
</dbReference>
<gene>
    <name evidence="11" type="primary">MYO5B</name>
    <name evidence="11" type="ORF">Anas_05760</name>
</gene>
<dbReference type="GO" id="GO:0007015">
    <property type="term" value="P:actin filament organization"/>
    <property type="evidence" value="ECO:0007669"/>
    <property type="project" value="TreeGrafter"/>
</dbReference>
<dbReference type="AlphaFoldDB" id="A0A5N5TF96"/>
<organism evidence="11 12">
    <name type="scientific">Armadillidium nasatum</name>
    <dbReference type="NCBI Taxonomy" id="96803"/>
    <lineage>
        <taxon>Eukaryota</taxon>
        <taxon>Metazoa</taxon>
        <taxon>Ecdysozoa</taxon>
        <taxon>Arthropoda</taxon>
        <taxon>Crustacea</taxon>
        <taxon>Multicrustacea</taxon>
        <taxon>Malacostraca</taxon>
        <taxon>Eumalacostraca</taxon>
        <taxon>Peracarida</taxon>
        <taxon>Isopoda</taxon>
        <taxon>Oniscidea</taxon>
        <taxon>Crinocheta</taxon>
        <taxon>Armadillidiidae</taxon>
        <taxon>Armadillidium</taxon>
    </lineage>
</organism>
<dbReference type="OrthoDB" id="6108017at2759"/>
<comment type="caution">
    <text evidence="11">The sequence shown here is derived from an EMBL/GenBank/DDBJ whole genome shotgun (WGS) entry which is preliminary data.</text>
</comment>
<dbReference type="SMART" id="SM00242">
    <property type="entry name" value="MYSc"/>
    <property type="match status" value="1"/>
</dbReference>
<keyword evidence="5" id="KW-0175">Coiled coil</keyword>
<evidence type="ECO:0000256" key="1">
    <source>
        <dbReference type="ARBA" id="ARBA00008314"/>
    </source>
</evidence>
<dbReference type="SUPFAM" id="SSF52540">
    <property type="entry name" value="P-loop containing nucleoside triphosphate hydrolases"/>
    <property type="match status" value="1"/>
</dbReference>
<evidence type="ECO:0000256" key="3">
    <source>
        <dbReference type="ARBA" id="ARBA00022741"/>
    </source>
</evidence>
<dbReference type="PROSITE" id="PS51456">
    <property type="entry name" value="MYOSIN_MOTOR"/>
    <property type="match status" value="1"/>
</dbReference>
<dbReference type="Gene3D" id="1.20.58.530">
    <property type="match status" value="1"/>
</dbReference>
<accession>A0A5N5TF96</accession>
<dbReference type="GO" id="GO:0048513">
    <property type="term" value="P:animal organ development"/>
    <property type="evidence" value="ECO:0007669"/>
    <property type="project" value="UniProtKB-ARBA"/>
</dbReference>
<evidence type="ECO:0000256" key="6">
    <source>
        <dbReference type="ARBA" id="ARBA00023123"/>
    </source>
</evidence>
<keyword evidence="7 9" id="KW-0505">Motor protein</keyword>
<sequence>MSVRELYVKGARIWVPDTEKVWRFAELNQDYSKGLLSITYGDGQTEEIAISSDDKLPPLRNPDILIGENDLTSLSYLHEPAVLYNLQVRFCNQKVIYTYCGIVLVAINPYEELPIYGPDTIAAYRGQQMGDLDPHIFAVSEEAFTKMERENKDQSIIVSGESGAGKTVSAKYSMRFFASVGGSSDETQIEKKILASNPIMEAIGNAKTTRNDNSSRFGKYIELDFTKSYHIMGANMRTYLLEKSRVVFQASEERNYHIFYQLCAAAPSHENLSHLKLDDSVAFHYLNQGGSPEIEGIDDAVGFDETCKAFSLLGISDSLQEGIFQTLASILHMGNISLEEGNGDSCVIKNEEPLITCAELLGVSADDIKMWICNRKIVSGRDVYIKPMTLTEAVFSRDALAKHIYAQLFNWIVLQVNKCFASHGKPFRFIGVLDIYGFETFEINSFEQFCINYANEKLQQQFNQHVFKLEQEEYVKEQIEWEFINFNDNQPCIDLIEYKLGILDLLDEECKMPKGSDQSWVEKLYDKCKKRDHFSKPRLSNTSFIISHFADNVEYESCGFLEKNRDTVSEEHINILRASQLSLVKSLFSETKSQSKGQKVKVLPSGPTTTKQMKKSVDVYGLFNSV</sequence>
<dbReference type="Proteomes" id="UP000326759">
    <property type="component" value="Unassembled WGS sequence"/>
</dbReference>
<dbReference type="GO" id="GO:0016020">
    <property type="term" value="C:membrane"/>
    <property type="evidence" value="ECO:0007669"/>
    <property type="project" value="TreeGrafter"/>
</dbReference>
<dbReference type="GO" id="GO:0005524">
    <property type="term" value="F:ATP binding"/>
    <property type="evidence" value="ECO:0007669"/>
    <property type="project" value="UniProtKB-UniRule"/>
</dbReference>
<evidence type="ECO:0000256" key="4">
    <source>
        <dbReference type="ARBA" id="ARBA00022840"/>
    </source>
</evidence>
<dbReference type="InterPro" id="IPR027417">
    <property type="entry name" value="P-loop_NTPase"/>
</dbReference>
<dbReference type="GO" id="GO:0048731">
    <property type="term" value="P:system development"/>
    <property type="evidence" value="ECO:0007669"/>
    <property type="project" value="UniProtKB-ARBA"/>
</dbReference>
<evidence type="ECO:0000256" key="5">
    <source>
        <dbReference type="ARBA" id="ARBA00023054"/>
    </source>
</evidence>
<dbReference type="Pfam" id="PF00063">
    <property type="entry name" value="Myosin_head"/>
    <property type="match status" value="1"/>
</dbReference>